<dbReference type="PANTHER" id="PTHR46866:SF1">
    <property type="entry name" value="GH12955P"/>
    <property type="match status" value="1"/>
</dbReference>
<evidence type="ECO:0000313" key="4">
    <source>
        <dbReference type="EMBL" id="OON21146.1"/>
    </source>
</evidence>
<dbReference type="SMART" id="SM01026">
    <property type="entry name" value="Beach"/>
    <property type="match status" value="1"/>
</dbReference>
<dbReference type="SUPFAM" id="SSF81837">
    <property type="entry name" value="BEACH domain"/>
    <property type="match status" value="1"/>
</dbReference>
<proteinExistence type="predicted"/>
<feature type="non-terminal residue" evidence="4">
    <location>
        <position position="2098"/>
    </location>
</feature>
<feature type="compositionally biased region" description="Basic and acidic residues" evidence="2">
    <location>
        <begin position="1269"/>
        <end position="1278"/>
    </location>
</feature>
<keyword evidence="1" id="KW-0853">WD repeat</keyword>
<dbReference type="Pfam" id="PF00400">
    <property type="entry name" value="WD40"/>
    <property type="match status" value="1"/>
</dbReference>
<feature type="repeat" description="WD" evidence="1">
    <location>
        <begin position="1534"/>
        <end position="1575"/>
    </location>
</feature>
<name>A0A1S8X384_OPIVI</name>
<dbReference type="SMART" id="SM00320">
    <property type="entry name" value="WD40"/>
    <property type="match status" value="3"/>
</dbReference>
<feature type="compositionally biased region" description="Low complexity" evidence="2">
    <location>
        <begin position="873"/>
        <end position="884"/>
    </location>
</feature>
<evidence type="ECO:0000256" key="1">
    <source>
        <dbReference type="PROSITE-ProRule" id="PRU00221"/>
    </source>
</evidence>
<gene>
    <name evidence="4" type="ORF">X801_02965</name>
</gene>
<feature type="domain" description="BEACH" evidence="3">
    <location>
        <begin position="119"/>
        <end position="467"/>
    </location>
</feature>
<dbReference type="InterPro" id="IPR000409">
    <property type="entry name" value="BEACH_dom"/>
</dbReference>
<dbReference type="InterPro" id="IPR036322">
    <property type="entry name" value="WD40_repeat_dom_sf"/>
</dbReference>
<reference evidence="4 5" key="1">
    <citation type="submission" date="2015-03" db="EMBL/GenBank/DDBJ databases">
        <title>Draft genome of the nematode, Opisthorchis viverrini.</title>
        <authorList>
            <person name="Mitreva M."/>
        </authorList>
    </citation>
    <scope>NUCLEOTIDE SEQUENCE [LARGE SCALE GENOMIC DNA]</scope>
    <source>
        <strain evidence="4">Khon Kaen</strain>
    </source>
</reference>
<feature type="region of interest" description="Disordered" evidence="2">
    <location>
        <begin position="873"/>
        <end position="893"/>
    </location>
</feature>
<organism evidence="4 5">
    <name type="scientific">Opisthorchis viverrini</name>
    <name type="common">Southeast Asian liver fluke</name>
    <dbReference type="NCBI Taxonomy" id="6198"/>
    <lineage>
        <taxon>Eukaryota</taxon>
        <taxon>Metazoa</taxon>
        <taxon>Spiralia</taxon>
        <taxon>Lophotrochozoa</taxon>
        <taxon>Platyhelminthes</taxon>
        <taxon>Trematoda</taxon>
        <taxon>Digenea</taxon>
        <taxon>Opisthorchiida</taxon>
        <taxon>Opisthorchiata</taxon>
        <taxon>Opisthorchiidae</taxon>
        <taxon>Opisthorchis</taxon>
    </lineage>
</organism>
<feature type="region of interest" description="Disordered" evidence="2">
    <location>
        <begin position="1269"/>
        <end position="1312"/>
    </location>
</feature>
<evidence type="ECO:0000256" key="2">
    <source>
        <dbReference type="SAM" id="MobiDB-lite"/>
    </source>
</evidence>
<dbReference type="Gene3D" id="2.130.10.10">
    <property type="entry name" value="YVTN repeat-like/Quinoprotein amine dehydrogenase"/>
    <property type="match status" value="3"/>
</dbReference>
<feature type="compositionally biased region" description="Polar residues" evidence="2">
    <location>
        <begin position="1279"/>
        <end position="1309"/>
    </location>
</feature>
<dbReference type="SUPFAM" id="SSF50978">
    <property type="entry name" value="WD40 repeat-like"/>
    <property type="match status" value="1"/>
</dbReference>
<sequence length="2098" mass="232588">MRQRIQPWSSRQDLNVEISDEFVLVKMSPNPDLCLLEVIKYCPGKLTNDRNNLLLLMKVLVAISLLHQRRLPHLGLTLDNIFIGENYECSIGVPDLTLLSKHPVGDYESNSALEEQQTDLGKQQNELGYMAKLWCIRKITNFDYLMFLNRLAGRKLGDPSNSAVLPWVTSFSSPEGELRDLTKSKYHLAKGEDQLNANFKAHWTEISSLGPLCSTSSESLVDAGISHLWEVLDCTQDNPLSNKAGRGTVQSADLMALQPVRLSNPSGECQPRTDSRPTDETPKHLLFQPHHLLDMMPNLAYYTYTARRTPKQTLMQYVRPIYQPHEFPSTMARLYESTPEECIPEFFTDPTVFKSIHPDMPDLAVPAWCSTPEDFIAYHRSVLESEAVSSMLHHWIDLTFGYKLIGEAAVAAKNVHLEMAGSQTTFRRSGVTCLFRTPHPHRLPLTLIDRYFGPTCPFLDRSKSLTESQDHNPPYQPDTQKPLNSMNNQDSFTGDFGYLLRSTDVAIRFRSLSSPQLHLPSEYNPLAMIEMYEELCRFLATETPLPLTLELPKKPAKHKRSVSLRSLLNFDVEAIGCLTVELFTHLMVNYSEAQRWTHTQRLQMARSNARRYWDRIPSCLHNALRMILDPFDELGSLNTFQRRFLPTARQLLLVVFEFPPYMYDVCTVQQWLTDLASSCESALPRRFSRLWGPICAAFFLPSDQDNLPSVYSYHVPPEVLDLLNPHLQKAVQACPWWLYGLLQSDRLLRFYTAVGGLKAVDKYLLPLIMDLYKPEIMKDLARRYTSQHPVSVLCSRRVLQCLLTHMTPTSFLSHLPACLVMGMLWATNITNTASPVLEEQLNVCFEQRSSDPISVSLKYNRDFRSTERMIEDSSPSLSSLDYPPHTFRPSNLPGDVDEIGLDLRSLEADCELLELFQGPTESEHCPPPSLNGPHSSRNIQSVAGADVKPSTECRKTSVHKDWQSLTDLEPPVTIGMAENDVGSLPPSTLDNVHTSSTGADLATSVKSRNSFVPPVAVATGSVIWLARRIGPILTARHVVPHLLAAIAVAYSGEQLMATVTPVTSAPAQPGASGKSHLPMSVQVTNRPLMGDSVAAASLRCLENLVHVYGVCLALHVYIPYAQRTVNTVLATVGSPAWKAPEDEQPSVANPCSSVPPSRWNVRTLGELVASLTLLHQFLAYIPDLTLSDYLRDSTLQDILHKSIRISGRLDSPFPCGSVGRLAVLYRVIDCIYVVGMRVGFEMTRTHMTSLFQVFFALFDRVAALNEQEKTRMPSRETTIEQSNNESSCTTGDFESIGDTGTDQFPSAPSNDLPPKLNPDVLMELCATFTNDLARLAYIPFCCLAGGAFVDTCIYNTGWIQELVRSQPVSQQHGSAHQLLLATQPPLQDGPVNPGNTTPPIQQAANVIQDLNLGRGGPRGDFTCSNFHLFLGQRAKVTLSALCFLPIISSIPCIHLSFLRRDVVRTVVLWSPLGERQLTKGALSFAYSLAGSVFHGDAAYRLRGSWSDVFQQITHDEDALRCGSVHYHGFRLASFAGHNGRINSIDLMSMENGFVTASQDRTVQLWSLSDSYSTAHPSARSPLTNAPGAFKSLSSATAFTGGTSGLQGFLTQTSSGRDTPNDQTNTPMVPVAARLVYRGHKRPVFKAVYLDNYRLMASCDGHLILWDPWTGQKLTFLTNFTEKCNPRNHPYPQNLVVWAFQVRGISGGHSSHLSALTRCCRPHGALFCAEVNGTVRMIDPRTPHSSQMSNPLQFFSGSFLAGLRKDHSRVPTTYIPSEQNSSVHNFSLQSVHENCPQWMVVIHVQHISRPIETASRDKIEHMILYNEMLLFTVHPCNSIQFYPADLVTPRLAALTAALRGPTNFLSSQTPSNPTVLPPPSNAGTLTRLAVCDGANVLLCGFTSGFLTAVDLRQFQVIQAWQAHSDAIVQLGCTTTDWFVSSGDRSLAFWHMNSDLHIDCIRTLDHVFARCSTTTPEENATNSGVAESSAAFPVGISSVSQFACCKDELLVCGPTFAPTASVSGLAPSPNELYPRQASNYSTASTTVGVDLLGVYRPATQGHFSYQPLGRIPSHLLRGRVTTLSSLSLSGLFLVGSHTGA</sequence>
<feature type="region of interest" description="Disordered" evidence="2">
    <location>
        <begin position="262"/>
        <end position="282"/>
    </location>
</feature>
<dbReference type="PANTHER" id="PTHR46866">
    <property type="entry name" value="GH12955P"/>
    <property type="match status" value="1"/>
</dbReference>
<feature type="compositionally biased region" description="Polar residues" evidence="2">
    <location>
        <begin position="477"/>
        <end position="487"/>
    </location>
</feature>
<evidence type="ECO:0000259" key="3">
    <source>
        <dbReference type="PROSITE" id="PS50197"/>
    </source>
</evidence>
<protein>
    <submittedName>
        <fullName evidence="4">Beige/BEACH domain protein</fullName>
    </submittedName>
</protein>
<dbReference type="PROSITE" id="PS50197">
    <property type="entry name" value="BEACH"/>
    <property type="match status" value="1"/>
</dbReference>
<dbReference type="InterPro" id="IPR036372">
    <property type="entry name" value="BEACH_dom_sf"/>
</dbReference>
<dbReference type="InterPro" id="IPR015943">
    <property type="entry name" value="WD40/YVTN_repeat-like_dom_sf"/>
</dbReference>
<dbReference type="Gene3D" id="1.10.1540.10">
    <property type="entry name" value="BEACH domain"/>
    <property type="match status" value="1"/>
</dbReference>
<feature type="region of interest" description="Disordered" evidence="2">
    <location>
        <begin position="463"/>
        <end position="487"/>
    </location>
</feature>
<keyword evidence="5" id="KW-1185">Reference proteome</keyword>
<dbReference type="EMBL" id="KV892261">
    <property type="protein sequence ID" value="OON21146.1"/>
    <property type="molecule type" value="Genomic_DNA"/>
</dbReference>
<accession>A0A1S8X384</accession>
<feature type="compositionally biased region" description="Basic and acidic residues" evidence="2">
    <location>
        <begin position="271"/>
        <end position="282"/>
    </location>
</feature>
<dbReference type="Pfam" id="PF02138">
    <property type="entry name" value="Beach"/>
    <property type="match status" value="2"/>
</dbReference>
<dbReference type="Proteomes" id="UP000243686">
    <property type="component" value="Unassembled WGS sequence"/>
</dbReference>
<dbReference type="PROSITE" id="PS50294">
    <property type="entry name" value="WD_REPEATS_REGION"/>
    <property type="match status" value="1"/>
</dbReference>
<dbReference type="PROSITE" id="PS50082">
    <property type="entry name" value="WD_REPEATS_2"/>
    <property type="match status" value="1"/>
</dbReference>
<dbReference type="InterPro" id="IPR001680">
    <property type="entry name" value="WD40_rpt"/>
</dbReference>
<evidence type="ECO:0000313" key="5">
    <source>
        <dbReference type="Proteomes" id="UP000243686"/>
    </source>
</evidence>